<dbReference type="GO" id="GO:0042157">
    <property type="term" value="P:lipoprotein metabolic process"/>
    <property type="evidence" value="ECO:0007669"/>
    <property type="project" value="InterPro"/>
</dbReference>
<accession>A0A8B8EWK3</accession>
<organism evidence="3 4">
    <name type="scientific">Crassostrea virginica</name>
    <name type="common">Eastern oyster</name>
    <dbReference type="NCBI Taxonomy" id="6565"/>
    <lineage>
        <taxon>Eukaryota</taxon>
        <taxon>Metazoa</taxon>
        <taxon>Spiralia</taxon>
        <taxon>Lophotrochozoa</taxon>
        <taxon>Mollusca</taxon>
        <taxon>Bivalvia</taxon>
        <taxon>Autobranchia</taxon>
        <taxon>Pteriomorphia</taxon>
        <taxon>Ostreida</taxon>
        <taxon>Ostreoidea</taxon>
        <taxon>Ostreidae</taxon>
        <taxon>Crassostrea</taxon>
    </lineage>
</organism>
<comment type="similarity">
    <text evidence="1">Belongs to the apolipoprotein L family.</text>
</comment>
<proteinExistence type="inferred from homology"/>
<feature type="coiled-coil region" evidence="2">
    <location>
        <begin position="254"/>
        <end position="281"/>
    </location>
</feature>
<dbReference type="InterPro" id="IPR008405">
    <property type="entry name" value="ApoL"/>
</dbReference>
<evidence type="ECO:0000313" key="3">
    <source>
        <dbReference type="Proteomes" id="UP000694844"/>
    </source>
</evidence>
<evidence type="ECO:0000313" key="5">
    <source>
        <dbReference type="RefSeq" id="XP_022344391.1"/>
    </source>
</evidence>
<dbReference type="PANTHER" id="PTHR14096:SF28">
    <property type="entry name" value="APOLIPOPROTEIN L, 1-RELATED"/>
    <property type="match status" value="1"/>
</dbReference>
<dbReference type="GO" id="GO:0006869">
    <property type="term" value="P:lipid transport"/>
    <property type="evidence" value="ECO:0007669"/>
    <property type="project" value="InterPro"/>
</dbReference>
<name>A0A8B8EWK3_CRAVI</name>
<dbReference type="KEGG" id="cvn:111137282"/>
<dbReference type="PANTHER" id="PTHR14096">
    <property type="entry name" value="APOLIPOPROTEIN L"/>
    <property type="match status" value="1"/>
</dbReference>
<dbReference type="OrthoDB" id="6146578at2759"/>
<keyword evidence="2" id="KW-0175">Coiled coil</keyword>
<evidence type="ECO:0000256" key="2">
    <source>
        <dbReference type="SAM" id="Coils"/>
    </source>
</evidence>
<dbReference type="RefSeq" id="XP_022344390.1">
    <property type="nucleotide sequence ID" value="XM_022488682.1"/>
</dbReference>
<evidence type="ECO:0000256" key="1">
    <source>
        <dbReference type="ARBA" id="ARBA00010090"/>
    </source>
</evidence>
<keyword evidence="3" id="KW-1185">Reference proteome</keyword>
<protein>
    <submittedName>
        <fullName evidence="4 5">Apolipoprotein L3-like</fullName>
    </submittedName>
</protein>
<dbReference type="GO" id="GO:0008289">
    <property type="term" value="F:lipid binding"/>
    <property type="evidence" value="ECO:0007669"/>
    <property type="project" value="InterPro"/>
</dbReference>
<dbReference type="AlphaFoldDB" id="A0A8B8EWK3"/>
<dbReference type="Pfam" id="PF05461">
    <property type="entry name" value="ApoL"/>
    <property type="match status" value="1"/>
</dbReference>
<gene>
    <name evidence="4 5" type="primary">LOC111137282</name>
</gene>
<reference evidence="4 5" key="1">
    <citation type="submission" date="2025-04" db="UniProtKB">
        <authorList>
            <consortium name="RefSeq"/>
        </authorList>
    </citation>
    <scope>IDENTIFICATION</scope>
    <source>
        <tissue evidence="4 5">Whole sample</tissue>
    </source>
</reference>
<sequence>MDPENLDSFKNAKQYFKIWAPERQNILEELKRIRDEIQRHARIHTIGSITYSSVGLVGGGLAIAGIVTAPFTFGASLALTVAGVATGVTSGVAGVTHGVVKLGIVKKHCNTAQESLKKHDMACKKMKELVLLLKKDIDTIKADITDGHRLDTSHIKEGAKQSGGVVSVGKGIANLVQSSQALAVYRIAGNADEVAKVMRLGTALDDIVPSALKDVSKGVSKLSTEALSVLAAVGIIIDLGSLIYNAVDLAKIEKGKLCSEAEKLQKVIEQMEHEYEVLNECFNPNHKKVNG</sequence>
<evidence type="ECO:0000313" key="4">
    <source>
        <dbReference type="RefSeq" id="XP_022344390.1"/>
    </source>
</evidence>
<dbReference type="Proteomes" id="UP000694844">
    <property type="component" value="Chromosome 5"/>
</dbReference>
<dbReference type="GeneID" id="111137282"/>
<dbReference type="GO" id="GO:0005576">
    <property type="term" value="C:extracellular region"/>
    <property type="evidence" value="ECO:0007669"/>
    <property type="project" value="InterPro"/>
</dbReference>
<dbReference type="RefSeq" id="XP_022344391.1">
    <property type="nucleotide sequence ID" value="XM_022488683.1"/>
</dbReference>
<dbReference type="GO" id="GO:0016020">
    <property type="term" value="C:membrane"/>
    <property type="evidence" value="ECO:0007669"/>
    <property type="project" value="TreeGrafter"/>
</dbReference>